<dbReference type="PROSITE" id="PS50164">
    <property type="entry name" value="GIY_YIG"/>
    <property type="match status" value="1"/>
</dbReference>
<dbReference type="InterPro" id="IPR010994">
    <property type="entry name" value="RuvA_2-like"/>
</dbReference>
<dbReference type="InterPro" id="IPR035901">
    <property type="entry name" value="GIY-YIG_endonuc_sf"/>
</dbReference>
<evidence type="ECO:0000256" key="2">
    <source>
        <dbReference type="ARBA" id="ARBA00022763"/>
    </source>
</evidence>
<dbReference type="PANTHER" id="PTHR30562:SF1">
    <property type="entry name" value="UVRABC SYSTEM PROTEIN C"/>
    <property type="match status" value="1"/>
</dbReference>
<dbReference type="InterPro" id="IPR036876">
    <property type="entry name" value="UVR_dom_sf"/>
</dbReference>
<dbReference type="CDD" id="cd10434">
    <property type="entry name" value="GIY-YIG_UvrC_Cho"/>
    <property type="match status" value="1"/>
</dbReference>
<keyword evidence="1" id="KW-0963">Cytoplasm</keyword>
<dbReference type="Gene3D" id="1.10.150.20">
    <property type="entry name" value="5' to 3' exonuclease, C-terminal subdomain"/>
    <property type="match status" value="1"/>
</dbReference>
<dbReference type="SUPFAM" id="SSF82771">
    <property type="entry name" value="GIY-YIG endonuclease"/>
    <property type="match status" value="1"/>
</dbReference>
<dbReference type="InterPro" id="IPR000305">
    <property type="entry name" value="GIY-YIG_endonuc"/>
</dbReference>
<dbReference type="Pfam" id="PF22920">
    <property type="entry name" value="UvrC_RNaseH"/>
    <property type="match status" value="1"/>
</dbReference>
<dbReference type="Gene3D" id="4.10.860.10">
    <property type="entry name" value="UVR domain"/>
    <property type="match status" value="1"/>
</dbReference>
<name>A0ABT8TA13_9BACT</name>
<dbReference type="PANTHER" id="PTHR30562">
    <property type="entry name" value="UVRC/OXIDOREDUCTASE"/>
    <property type="match status" value="1"/>
</dbReference>
<dbReference type="RefSeq" id="WP_302244595.1">
    <property type="nucleotide sequence ID" value="NZ_JAULJQ010000007.1"/>
</dbReference>
<dbReference type="Proteomes" id="UP001171111">
    <property type="component" value="Unassembled WGS sequence"/>
</dbReference>
<dbReference type="Pfam" id="PF02151">
    <property type="entry name" value="UVR"/>
    <property type="match status" value="1"/>
</dbReference>
<gene>
    <name evidence="10" type="primary">uvrC</name>
    <name evidence="10" type="ORF">Q2362_06815</name>
</gene>
<evidence type="ECO:0000259" key="8">
    <source>
        <dbReference type="PROSITE" id="PS50164"/>
    </source>
</evidence>
<comment type="caution">
    <text evidence="10">The sequence shown here is derived from an EMBL/GenBank/DDBJ whole genome shotgun (WGS) entry which is preliminary data.</text>
</comment>
<keyword evidence="4" id="KW-0267">Excision nuclease</keyword>
<evidence type="ECO:0000256" key="4">
    <source>
        <dbReference type="ARBA" id="ARBA00022881"/>
    </source>
</evidence>
<organism evidence="10 11">
    <name type="scientific">Campylobacter magnus</name>
    <dbReference type="NCBI Taxonomy" id="3026462"/>
    <lineage>
        <taxon>Bacteria</taxon>
        <taxon>Pseudomonadati</taxon>
        <taxon>Campylobacterota</taxon>
        <taxon>Epsilonproteobacteria</taxon>
        <taxon>Campylobacterales</taxon>
        <taxon>Campylobacteraceae</taxon>
        <taxon>Campylobacter</taxon>
    </lineage>
</organism>
<dbReference type="InterPro" id="IPR004791">
    <property type="entry name" value="UvrC"/>
</dbReference>
<evidence type="ECO:0000313" key="10">
    <source>
        <dbReference type="EMBL" id="MDO2409808.1"/>
    </source>
</evidence>
<dbReference type="PROSITE" id="PS50165">
    <property type="entry name" value="UVRC"/>
    <property type="match status" value="1"/>
</dbReference>
<dbReference type="InterPro" id="IPR047296">
    <property type="entry name" value="GIY-YIG_UvrC_Cho"/>
</dbReference>
<dbReference type="SMART" id="SM00465">
    <property type="entry name" value="GIYc"/>
    <property type="match status" value="1"/>
</dbReference>
<feature type="domain" description="UvrC family homology region profile" evidence="9">
    <location>
        <begin position="257"/>
        <end position="487"/>
    </location>
</feature>
<keyword evidence="11" id="KW-1185">Reference proteome</keyword>
<dbReference type="Gene3D" id="3.30.420.340">
    <property type="entry name" value="UvrC, RNAse H endonuclease domain"/>
    <property type="match status" value="1"/>
</dbReference>
<dbReference type="Pfam" id="PF01541">
    <property type="entry name" value="GIY-YIG"/>
    <property type="match status" value="1"/>
</dbReference>
<reference evidence="10 11" key="1">
    <citation type="submission" date="2023-06" db="EMBL/GenBank/DDBJ databases">
        <title>Campylobacter magnum sp. nov., isolated from cecal contents of domestic pigs (Sus scrofa domesticus).</title>
        <authorList>
            <person name="Papic B."/>
            <person name="Gruntar I."/>
        </authorList>
    </citation>
    <scope>NUCLEOTIDE SEQUENCE [LARGE SCALE GENOMIC DNA]</scope>
    <source>
        <strain evidence="11">34484-21</strain>
    </source>
</reference>
<feature type="domain" description="UVR" evidence="7">
    <location>
        <begin position="206"/>
        <end position="241"/>
    </location>
</feature>
<evidence type="ECO:0000259" key="7">
    <source>
        <dbReference type="PROSITE" id="PS50151"/>
    </source>
</evidence>
<dbReference type="Gene3D" id="3.40.1440.10">
    <property type="entry name" value="GIY-YIG endonuclease"/>
    <property type="match status" value="1"/>
</dbReference>
<dbReference type="EMBL" id="JAULJQ010000007">
    <property type="protein sequence ID" value="MDO2409808.1"/>
    <property type="molecule type" value="Genomic_DNA"/>
</dbReference>
<dbReference type="InterPro" id="IPR001943">
    <property type="entry name" value="UVR_dom"/>
</dbReference>
<proteinExistence type="predicted"/>
<keyword evidence="2" id="KW-0227">DNA damage</keyword>
<dbReference type="SUPFAM" id="SSF46600">
    <property type="entry name" value="C-terminal UvrC-binding domain of UvrB"/>
    <property type="match status" value="1"/>
</dbReference>
<dbReference type="InterPro" id="IPR001162">
    <property type="entry name" value="UvrC_RNase_H_dom"/>
</dbReference>
<evidence type="ECO:0000256" key="6">
    <source>
        <dbReference type="ARBA" id="ARBA00023236"/>
    </source>
</evidence>
<evidence type="ECO:0000256" key="1">
    <source>
        <dbReference type="ARBA" id="ARBA00022490"/>
    </source>
</evidence>
<evidence type="ECO:0000256" key="3">
    <source>
        <dbReference type="ARBA" id="ARBA00022769"/>
    </source>
</evidence>
<evidence type="ECO:0000313" key="11">
    <source>
        <dbReference type="Proteomes" id="UP001171111"/>
    </source>
</evidence>
<dbReference type="Pfam" id="PF08459">
    <property type="entry name" value="UvrC_RNaseH_dom"/>
    <property type="match status" value="1"/>
</dbReference>
<dbReference type="InterPro" id="IPR038476">
    <property type="entry name" value="UvrC_RNase_H_dom_sf"/>
</dbReference>
<keyword evidence="3" id="KW-0228">DNA excision</keyword>
<accession>A0ABT8TA13</accession>
<dbReference type="PROSITE" id="PS50151">
    <property type="entry name" value="UVR"/>
    <property type="match status" value="1"/>
</dbReference>
<dbReference type="SUPFAM" id="SSF47781">
    <property type="entry name" value="RuvA domain 2-like"/>
    <property type="match status" value="1"/>
</dbReference>
<sequence length="613" mass="68707">MKKETLKNELKSLPNSPGVYEYFDAAGKLLYVGKAKVLKNRVKSYFSFTPTLAPSPRLGPRIAKMIAEAVHIEWIETSSESDALILENSFIKQLRPKYNILLRDDKTYPYIYVDFSEPYPRPVITRKLIKGAKIRYFGPFYKGAKDILEAIYEEFALVQKKGCLKEKKACLFAQINRCLAPCVGGVSQEEYQVVLGDALKALKNPASLIPRLEQKMLFHATHENFEQAAHLRDQIETIKSISVKVEIDLAKFEDFEIFSVASASGFFCALRLSVREGKVAYATHSITPALKIAQNSDESIISELYKQSILAAFPSSLPLACSQIFTSDDFEDSRLCEQVLETRHSRKFSIKTPKIGEKKALANIAHKNALELIKKHINTHKYSLLEDIQNYFGLNNLPLKIECFDNSMLFGEAKVGAMIAWQANSSEKGSEFYKEGYRHMHLSSSNDYEQMKEMLTARALRFENASPPDLWLIDGGKALYDLACDVVASSGANVDVLAIAKEKIDAKAHRAKGSALDKIHCELGEMKLSPNDAKLMFLQRLRDEAHRFAISFHRKTRDKTNLAKSELANLGLSAGAIKKLLDYYGSFEAIKAASNDEIARVAGKQAAKKLAES</sequence>
<evidence type="ECO:0000256" key="5">
    <source>
        <dbReference type="ARBA" id="ARBA00023204"/>
    </source>
</evidence>
<protein>
    <submittedName>
        <fullName evidence="10">Excinuclease ABC subunit UvrC</fullName>
    </submittedName>
</protein>
<dbReference type="NCBIfam" id="TIGR00194">
    <property type="entry name" value="uvrC"/>
    <property type="match status" value="1"/>
</dbReference>
<keyword evidence="6" id="KW-0742">SOS response</keyword>
<feature type="domain" description="GIY-YIG" evidence="8">
    <location>
        <begin position="15"/>
        <end position="100"/>
    </location>
</feature>
<keyword evidence="5" id="KW-0234">DNA repair</keyword>
<evidence type="ECO:0000259" key="9">
    <source>
        <dbReference type="PROSITE" id="PS50165"/>
    </source>
</evidence>
<dbReference type="InterPro" id="IPR050066">
    <property type="entry name" value="UvrABC_protein_C"/>
</dbReference>